<dbReference type="OrthoDB" id="40443at2157"/>
<keyword evidence="2" id="KW-1185">Reference proteome</keyword>
<evidence type="ECO:0000313" key="2">
    <source>
        <dbReference type="Proteomes" id="UP000423396"/>
    </source>
</evidence>
<dbReference type="KEGG" id="sazo:D1868_07555"/>
<organism evidence="1 2">
    <name type="scientific">Stygiolobus azoricus</name>
    <dbReference type="NCBI Taxonomy" id="41675"/>
    <lineage>
        <taxon>Archaea</taxon>
        <taxon>Thermoproteota</taxon>
        <taxon>Thermoprotei</taxon>
        <taxon>Sulfolobales</taxon>
        <taxon>Sulfolobaceae</taxon>
        <taxon>Stygiolobus</taxon>
    </lineage>
</organism>
<gene>
    <name evidence="1" type="ORF">D1868_07555</name>
</gene>
<dbReference type="Proteomes" id="UP000423396">
    <property type="component" value="Chromosome"/>
</dbReference>
<protein>
    <recommendedName>
        <fullName evidence="3">DUF4242 domain-containing protein</fullName>
    </recommendedName>
</protein>
<evidence type="ECO:0008006" key="3">
    <source>
        <dbReference type="Google" id="ProtNLM"/>
    </source>
</evidence>
<dbReference type="RefSeq" id="WP_156007026.1">
    <property type="nucleotide sequence ID" value="NZ_CP045483.1"/>
</dbReference>
<proteinExistence type="predicted"/>
<dbReference type="AlphaFoldDB" id="A0A650CPT1"/>
<accession>A0A650CPT1</accession>
<sequence>MKVVVIHEWDDNQKDAVTNFFNQLVNMAKDKKLPKGMKLEKVEISHENKTAICEWDVDSMDMLMQAAKQFNINWRIKALTPQVLYEHKGRIF</sequence>
<dbReference type="EMBL" id="CP045483">
    <property type="protein sequence ID" value="QGR19846.1"/>
    <property type="molecule type" value="Genomic_DNA"/>
</dbReference>
<name>A0A650CPT1_9CREN</name>
<dbReference type="GeneID" id="42798916"/>
<evidence type="ECO:0000313" key="1">
    <source>
        <dbReference type="EMBL" id="QGR19846.1"/>
    </source>
</evidence>
<reference evidence="1 2" key="1">
    <citation type="submission" date="2019-10" db="EMBL/GenBank/DDBJ databases">
        <title>Genome Sequences from Six Type Strain Members of the Archaeal Family Sulfolobaceae: Acidianus ambivalens, Acidianus infernus, Metallosphaera prunae, Stygiolobus azoricus, Sulfolobus metallicus, and Sulfurisphaera ohwakuensis.</title>
        <authorList>
            <person name="Counts J.A."/>
            <person name="Kelly R.M."/>
        </authorList>
    </citation>
    <scope>NUCLEOTIDE SEQUENCE [LARGE SCALE GENOMIC DNA]</scope>
    <source>
        <strain evidence="1 2">FC6</strain>
    </source>
</reference>